<accession>S0EYM9</accession>
<dbReference type="InterPro" id="IPR008979">
    <property type="entry name" value="Galactose-bd-like_sf"/>
</dbReference>
<dbReference type="Gene3D" id="3.20.20.80">
    <property type="entry name" value="Glycosidases"/>
    <property type="match status" value="1"/>
</dbReference>
<gene>
    <name evidence="7" type="ORF">CCALI_01726</name>
</gene>
<organism evidence="7 8">
    <name type="scientific">Chthonomonas calidirosea (strain DSM 23976 / ICMP 18418 / T49)</name>
    <dbReference type="NCBI Taxonomy" id="1303518"/>
    <lineage>
        <taxon>Bacteria</taxon>
        <taxon>Bacillati</taxon>
        <taxon>Armatimonadota</taxon>
        <taxon>Chthonomonadia</taxon>
        <taxon>Chthonomonadales</taxon>
        <taxon>Chthonomonadaceae</taxon>
        <taxon>Chthonomonas</taxon>
    </lineage>
</organism>
<dbReference type="eggNOG" id="COG3250">
    <property type="taxonomic scope" value="Bacteria"/>
</dbReference>
<dbReference type="SUPFAM" id="SSF49785">
    <property type="entry name" value="Galactose-binding domain-like"/>
    <property type="match status" value="1"/>
</dbReference>
<evidence type="ECO:0000313" key="8">
    <source>
        <dbReference type="Proteomes" id="UP000014227"/>
    </source>
</evidence>
<feature type="domain" description="Glycoside hydrolase family 2 catalytic" evidence="6">
    <location>
        <begin position="584"/>
        <end position="708"/>
    </location>
</feature>
<dbReference type="Gene3D" id="2.60.120.260">
    <property type="entry name" value="Galactose-binding domain-like"/>
    <property type="match status" value="1"/>
</dbReference>
<dbReference type="OrthoDB" id="223017at2"/>
<dbReference type="InterPro" id="IPR036156">
    <property type="entry name" value="Beta-gal/glucu_dom_sf"/>
</dbReference>
<dbReference type="PROSITE" id="PS00608">
    <property type="entry name" value="GLYCOSYL_HYDROL_F2_2"/>
    <property type="match status" value="1"/>
</dbReference>
<dbReference type="STRING" id="454171.CP488_02366"/>
<evidence type="ECO:0000259" key="6">
    <source>
        <dbReference type="Pfam" id="PF02836"/>
    </source>
</evidence>
<protein>
    <submittedName>
        <fullName evidence="7">Beta-galactosidase/beta-glucuronidase</fullName>
    </submittedName>
</protein>
<dbReference type="PATRIC" id="fig|1303518.3.peg.1781"/>
<dbReference type="PANTHER" id="PTHR42732:SF1">
    <property type="entry name" value="BETA-MANNOSIDASE"/>
    <property type="match status" value="1"/>
</dbReference>
<dbReference type="Gene3D" id="2.60.40.10">
    <property type="entry name" value="Immunoglobulins"/>
    <property type="match status" value="1"/>
</dbReference>
<keyword evidence="4" id="KW-0732">Signal</keyword>
<dbReference type="Pfam" id="PF00703">
    <property type="entry name" value="Glyco_hydro_2"/>
    <property type="match status" value="1"/>
</dbReference>
<dbReference type="PANTHER" id="PTHR42732">
    <property type="entry name" value="BETA-GALACTOSIDASE"/>
    <property type="match status" value="1"/>
</dbReference>
<dbReference type="SUPFAM" id="SSF51445">
    <property type="entry name" value="(Trans)glycosidases"/>
    <property type="match status" value="1"/>
</dbReference>
<dbReference type="InterPro" id="IPR023232">
    <property type="entry name" value="Glyco_hydro_2_AS"/>
</dbReference>
<feature type="chain" id="PRO_5004496583" evidence="4">
    <location>
        <begin position="29"/>
        <end position="1688"/>
    </location>
</feature>
<dbReference type="KEGG" id="ccz:CCALI_01726"/>
<dbReference type="GO" id="GO:0004553">
    <property type="term" value="F:hydrolase activity, hydrolyzing O-glycosyl compounds"/>
    <property type="evidence" value="ECO:0007669"/>
    <property type="project" value="InterPro"/>
</dbReference>
<evidence type="ECO:0000256" key="2">
    <source>
        <dbReference type="ARBA" id="ARBA00022801"/>
    </source>
</evidence>
<evidence type="ECO:0000259" key="5">
    <source>
        <dbReference type="Pfam" id="PF00703"/>
    </source>
</evidence>
<dbReference type="InterPro" id="IPR013783">
    <property type="entry name" value="Ig-like_fold"/>
</dbReference>
<dbReference type="RefSeq" id="WP_016483069.1">
    <property type="nucleotide sequence ID" value="NC_021487.1"/>
</dbReference>
<dbReference type="InterPro" id="IPR017853">
    <property type="entry name" value="GH"/>
</dbReference>
<proteinExistence type="inferred from homology"/>
<dbReference type="InterPro" id="IPR006102">
    <property type="entry name" value="Ig-like_GH2"/>
</dbReference>
<keyword evidence="8" id="KW-1185">Reference proteome</keyword>
<name>S0EYM9_CHTCT</name>
<evidence type="ECO:0000256" key="4">
    <source>
        <dbReference type="SAM" id="SignalP"/>
    </source>
</evidence>
<dbReference type="GO" id="GO:0005975">
    <property type="term" value="P:carbohydrate metabolic process"/>
    <property type="evidence" value="ECO:0007669"/>
    <property type="project" value="InterPro"/>
</dbReference>
<comment type="similarity">
    <text evidence="1">Belongs to the glycosyl hydrolase 2 family.</text>
</comment>
<dbReference type="EMBL" id="HF951689">
    <property type="protein sequence ID" value="CCW35539.1"/>
    <property type="molecule type" value="Genomic_DNA"/>
</dbReference>
<keyword evidence="2" id="KW-0378">Hydrolase</keyword>
<dbReference type="Proteomes" id="UP000014227">
    <property type="component" value="Chromosome I"/>
</dbReference>
<evidence type="ECO:0000256" key="1">
    <source>
        <dbReference type="ARBA" id="ARBA00007401"/>
    </source>
</evidence>
<dbReference type="Pfam" id="PF02836">
    <property type="entry name" value="Glyco_hydro_2_C"/>
    <property type="match status" value="1"/>
</dbReference>
<dbReference type="HOGENOM" id="CLU_241262_0_0_0"/>
<feature type="domain" description="Glycoside hydrolase family 2 immunoglobulin-like beta-sandwich" evidence="5">
    <location>
        <begin position="410"/>
        <end position="518"/>
    </location>
</feature>
<reference evidence="8" key="1">
    <citation type="submission" date="2013-03" db="EMBL/GenBank/DDBJ databases">
        <title>Genome sequence of Chthonomonas calidirosea, the first sequenced genome from the Armatimonadetes phylum (formally candidate division OP10).</title>
        <authorList>
            <person name="Lee K.C.Y."/>
            <person name="Morgan X.C."/>
            <person name="Dunfield P.F."/>
            <person name="Tamas I."/>
            <person name="Houghton K.M."/>
            <person name="Vyssotski M."/>
            <person name="Ryan J.L.J."/>
            <person name="Lagutin K."/>
            <person name="McDonald I.R."/>
            <person name="Stott M.B."/>
        </authorList>
    </citation>
    <scope>NUCLEOTIDE SEQUENCE [LARGE SCALE GENOMIC DNA]</scope>
    <source>
        <strain evidence="8">DSM 23976 / ICMP 18418 / T49</strain>
    </source>
</reference>
<dbReference type="InterPro" id="IPR006103">
    <property type="entry name" value="Glyco_hydro_2_cat"/>
</dbReference>
<dbReference type="SUPFAM" id="SSF49303">
    <property type="entry name" value="beta-Galactosidase/glucuronidase domain"/>
    <property type="match status" value="1"/>
</dbReference>
<evidence type="ECO:0000256" key="3">
    <source>
        <dbReference type="ARBA" id="ARBA00023295"/>
    </source>
</evidence>
<keyword evidence="3" id="KW-0326">Glycosidase</keyword>
<dbReference type="InterPro" id="IPR051913">
    <property type="entry name" value="GH2_Domain-Containing"/>
</dbReference>
<feature type="signal peptide" evidence="4">
    <location>
        <begin position="1"/>
        <end position="28"/>
    </location>
</feature>
<sequence length="1688" mass="188122">MLVKRFTHLLIGLLFGCMGFFLARQASAADYVWLEGENFTDLTPSSFKPTIAGWGHAEFLSNNKWLQISIDDNKVESTVPNGITISYRFALSHAATYEIWNRIGYEFVRSPFQWRIDGRPWATVSPNRLTTDLMELQDWNEVAWLKMGTLPLAAGSHILQIHLPVIHDANGKVQRILYASDALCIYPGHFVPNGKYRPGQDWRTPQDIQAAHQVFSLPNPQTSSERVTIALKGLWEVCRDDEALPTVVDAPIRDYPPKHPFWTAIPVPSDKNEARPDLLFAHRLWYRTRVFVPATYAGRSFYLVFPENNLNTTVYVNGVYCGFNPNPFVHFQLDITRGVQPGKVNTIDVGIRDAWYGFVTDPKDPMVLRKQFNVPINFAYMGFQHLAYPIGHAFESGILATPSLVAAGRVYAEDVFCKPSVNQKRLDVEVTLRNDAAKPMEGTVVAEAVDASTGAVARSFPAQSFHLPAQADQTLTLGGGWPNPHLWWPDDPHLYLLRTIVKLDGKPVDVSETSFGFREWSIQGTHLLLNGVVFHGWEDGVDGNTPEEWLENYRKTHQTMYRLYGVSQGGYRPFFGMTPDQALDFMDRNGVVVRRCGILDGEAMNYDAGNALVKAELPQNWKRQIVAQVRAERNHPSIMIWSIENEWLYINVINMGLCDFWEPIETEVAQAVEAADPTRPVMSDGGGATLANTLPVFGNHYVAFDNPGGITAYPDMAYQANPKGGGRGRWVWDEKRPRFLGEDYFFTGIHPELSYIGGEQVFSGKDGNIPACGLMETILQQGYRWGNYAAWDFYVGNADTAGLAHNSFSPRAVFCRQWDWTFRSGQKVSRTMGIFNDTHDSSPITFKWELQFNNQTTASSSSVHNVAPGDREVFTISLPMPQVTQRAEGKLLLTLLVGGQPVFQDVKQVSVLPAEPSNEEQQALHALSSQNFAVYDPSGAVATFLQQNGIAYTPLTSLSQIPSDCRVLLVGKDALTLEESTSSRLAAFAADGGRVIVLEQRNPLKYQGLPVPMEAQENDGRVAFIENTAHPVVQGLEDKDFFTWGNDEVVYQNAYAKPSTGAARSLIECGAGLTNTALVEIPVGKGLMLLSQLLLESKLADNTVAQHLLWNLLAYAASYKQTYRQVTLTAQANSAFEHAVKATGLLYTQVDDPLQAITPPGNRLALIEASPDNLKKLADNLDAVHAFTQAGGWIVFNGLTPEGLSDYNRIVGFDHMIRPFRRERVTFAYPRNPLTAGMSASDITMYSDQRIFPWTEGNYVVSDEFSYVVDYDEVAPFAKFNNDFYYNIVNGFVSADGWPLIVDVPVPKSGPLDIEMDLPKPQTIVRFTWIGNTFYYPTTQVNLIFDNDRSHMVTIDTPPDNNPHTYDIVPPRTGQHITLELAKWKVLPGVKPVIGVDNIYLYAQRSPEFYQKVKPLLNIGGMMEYPQGQGGILLCNLLFKDVESVPENVEKKRRLLAVLLRNLNAPFATGPTIIAGQPLAYNPISIAKQANQFRSEWFGDKNHTFANLPTGRHTFAGVLYDVYDFPTSPVPNCIMLGGNGVSGNLPEAVRGIAVGQKADALFFLQTARIDRRRNSDELRQGKQFEMADYVVHYADGQTVKIPIYSEIDVENYQQAQPTPIAGAQIAWEGRYPDGSYAVAYSMQWNNPRPNVEISSIDLEYGPDRVGVPVLLAVTAATVPASSQQSAQR</sequence>
<dbReference type="InParanoid" id="S0EYM9"/>
<dbReference type="PROSITE" id="PS51257">
    <property type="entry name" value="PROKAR_LIPOPROTEIN"/>
    <property type="match status" value="1"/>
</dbReference>
<evidence type="ECO:0000313" key="7">
    <source>
        <dbReference type="EMBL" id="CCW35539.1"/>
    </source>
</evidence>